<sequence>MIGETIYTKDSEGQAQPTNLSCLDGKYVGIYFWRPESLPCREFTEHLKNVYKHYKDEGSKFEILFLISETLMYKVYNDTMPWAGIVCAGQRRSALTAKFKITTVPSMMIISPERKVIATNARLAILERPKDFPWTGAVDDEVMRGGKVNNAVVIVVFIVVILSFIFGYFYFAKLHEESMEYRIREAAAEAERFLEAQKLFGDGLSSGVSSSIEPPQGLGRDGEL</sequence>
<dbReference type="InterPro" id="IPR036249">
    <property type="entry name" value="Thioredoxin-like_sf"/>
</dbReference>
<keyword evidence="2" id="KW-1133">Transmembrane helix</keyword>
<reference evidence="4 5" key="1">
    <citation type="submission" date="2017-08" db="EMBL/GenBank/DDBJ databases">
        <title>Acidophilic green algal genome provides insights into adaptation to an acidic environment.</title>
        <authorList>
            <person name="Hirooka S."/>
            <person name="Hirose Y."/>
            <person name="Kanesaki Y."/>
            <person name="Higuchi S."/>
            <person name="Fujiwara T."/>
            <person name="Onuma R."/>
            <person name="Era A."/>
            <person name="Ohbayashi R."/>
            <person name="Uzuka A."/>
            <person name="Nozaki H."/>
            <person name="Yoshikawa H."/>
            <person name="Miyagishima S.Y."/>
        </authorList>
    </citation>
    <scope>NUCLEOTIDE SEQUENCE [LARGE SCALE GENOMIC DNA]</scope>
    <source>
        <strain evidence="4 5">NIES-2499</strain>
    </source>
</reference>
<dbReference type="AlphaFoldDB" id="A0A250XQT8"/>
<dbReference type="GO" id="GO:0004791">
    <property type="term" value="F:thioredoxin-disulfide reductase (NADPH) activity"/>
    <property type="evidence" value="ECO:0007669"/>
    <property type="project" value="TreeGrafter"/>
</dbReference>
<dbReference type="OrthoDB" id="409136at2759"/>
<organism evidence="4 5">
    <name type="scientific">Chlamydomonas eustigma</name>
    <dbReference type="NCBI Taxonomy" id="1157962"/>
    <lineage>
        <taxon>Eukaryota</taxon>
        <taxon>Viridiplantae</taxon>
        <taxon>Chlorophyta</taxon>
        <taxon>core chlorophytes</taxon>
        <taxon>Chlorophyceae</taxon>
        <taxon>CS clade</taxon>
        <taxon>Chlamydomonadales</taxon>
        <taxon>Chlamydomonadaceae</taxon>
        <taxon>Chlamydomonas</taxon>
    </lineage>
</organism>
<dbReference type="InterPro" id="IPR012336">
    <property type="entry name" value="Thioredoxin-like_fold"/>
</dbReference>
<accession>A0A250XQT8</accession>
<proteinExistence type="predicted"/>
<dbReference type="Pfam" id="PF13905">
    <property type="entry name" value="Thioredoxin_8"/>
    <property type="match status" value="1"/>
</dbReference>
<dbReference type="GO" id="GO:0005634">
    <property type="term" value="C:nucleus"/>
    <property type="evidence" value="ECO:0007669"/>
    <property type="project" value="TreeGrafter"/>
</dbReference>
<name>A0A250XQT8_9CHLO</name>
<protein>
    <recommendedName>
        <fullName evidence="3">Thioredoxin-like fold domain-containing protein</fullName>
    </recommendedName>
</protein>
<dbReference type="GO" id="GO:0030178">
    <property type="term" value="P:negative regulation of Wnt signaling pathway"/>
    <property type="evidence" value="ECO:0007669"/>
    <property type="project" value="TreeGrafter"/>
</dbReference>
<dbReference type="PANTHER" id="PTHR46472:SF1">
    <property type="entry name" value="NUCLEOREDOXIN"/>
    <property type="match status" value="1"/>
</dbReference>
<keyword evidence="2" id="KW-0472">Membrane</keyword>
<dbReference type="Gene3D" id="3.40.30.10">
    <property type="entry name" value="Glutaredoxin"/>
    <property type="match status" value="1"/>
</dbReference>
<dbReference type="SUPFAM" id="SSF52833">
    <property type="entry name" value="Thioredoxin-like"/>
    <property type="match status" value="1"/>
</dbReference>
<gene>
    <name evidence="4" type="ORF">CEUSTIGMA_g12736.t1</name>
</gene>
<dbReference type="Proteomes" id="UP000232323">
    <property type="component" value="Unassembled WGS sequence"/>
</dbReference>
<evidence type="ECO:0000256" key="2">
    <source>
        <dbReference type="SAM" id="Phobius"/>
    </source>
</evidence>
<feature type="transmembrane region" description="Helical" evidence="2">
    <location>
        <begin position="151"/>
        <end position="172"/>
    </location>
</feature>
<feature type="domain" description="Thioredoxin-like fold" evidence="3">
    <location>
        <begin position="25"/>
        <end position="116"/>
    </location>
</feature>
<feature type="region of interest" description="Disordered" evidence="1">
    <location>
        <begin position="202"/>
        <end position="224"/>
    </location>
</feature>
<evidence type="ECO:0000313" key="4">
    <source>
        <dbReference type="EMBL" id="GAX85319.1"/>
    </source>
</evidence>
<evidence type="ECO:0000259" key="3">
    <source>
        <dbReference type="Pfam" id="PF13905"/>
    </source>
</evidence>
<dbReference type="GO" id="GO:0031397">
    <property type="term" value="P:negative regulation of protein ubiquitination"/>
    <property type="evidence" value="ECO:0007669"/>
    <property type="project" value="TreeGrafter"/>
</dbReference>
<keyword evidence="2" id="KW-0812">Transmembrane</keyword>
<evidence type="ECO:0000313" key="5">
    <source>
        <dbReference type="Proteomes" id="UP000232323"/>
    </source>
</evidence>
<comment type="caution">
    <text evidence="4">The sequence shown here is derived from an EMBL/GenBank/DDBJ whole genome shotgun (WGS) entry which is preliminary data.</text>
</comment>
<keyword evidence="5" id="KW-1185">Reference proteome</keyword>
<dbReference type="PANTHER" id="PTHR46472">
    <property type="entry name" value="NUCLEOREDOXIN"/>
    <property type="match status" value="1"/>
</dbReference>
<evidence type="ECO:0000256" key="1">
    <source>
        <dbReference type="SAM" id="MobiDB-lite"/>
    </source>
</evidence>
<dbReference type="EMBL" id="BEGY01000162">
    <property type="protein sequence ID" value="GAX85319.1"/>
    <property type="molecule type" value="Genomic_DNA"/>
</dbReference>